<dbReference type="PANTHER" id="PTHR45786:SF78">
    <property type="entry name" value="ATP-DEPENDENT DNA HELICASE"/>
    <property type="match status" value="1"/>
</dbReference>
<organism evidence="2 3">
    <name type="scientific">Carya illinoinensis</name>
    <name type="common">Pecan</name>
    <dbReference type="NCBI Taxonomy" id="32201"/>
    <lineage>
        <taxon>Eukaryota</taxon>
        <taxon>Viridiplantae</taxon>
        <taxon>Streptophyta</taxon>
        <taxon>Embryophyta</taxon>
        <taxon>Tracheophyta</taxon>
        <taxon>Spermatophyta</taxon>
        <taxon>Magnoliopsida</taxon>
        <taxon>eudicotyledons</taxon>
        <taxon>Gunneridae</taxon>
        <taxon>Pentapetalae</taxon>
        <taxon>rosids</taxon>
        <taxon>fabids</taxon>
        <taxon>Fagales</taxon>
        <taxon>Juglandaceae</taxon>
        <taxon>Carya</taxon>
    </lineage>
</organism>
<name>A0A8T1P8T9_CARIL</name>
<evidence type="ECO:0000313" key="3">
    <source>
        <dbReference type="Proteomes" id="UP000811609"/>
    </source>
</evidence>
<feature type="domain" description="Helitron helicase-like" evidence="1">
    <location>
        <begin position="165"/>
        <end position="220"/>
    </location>
</feature>
<dbReference type="AlphaFoldDB" id="A0A8T1P8T9"/>
<dbReference type="Pfam" id="PF14214">
    <property type="entry name" value="Helitron_like_N"/>
    <property type="match status" value="1"/>
</dbReference>
<gene>
    <name evidence="2" type="ORF">CIPAW_10G073400</name>
</gene>
<reference evidence="2" key="1">
    <citation type="submission" date="2020-12" db="EMBL/GenBank/DDBJ databases">
        <title>WGS assembly of Carya illinoinensis cv. Pawnee.</title>
        <authorList>
            <person name="Platts A."/>
            <person name="Shu S."/>
            <person name="Wright S."/>
            <person name="Barry K."/>
            <person name="Edger P."/>
            <person name="Pires J.C."/>
            <person name="Schmutz J."/>
        </authorList>
    </citation>
    <scope>NUCLEOTIDE SEQUENCE</scope>
    <source>
        <tissue evidence="2">Leaf</tissue>
    </source>
</reference>
<accession>A0A8T1P8T9</accession>
<dbReference type="PANTHER" id="PTHR45786">
    <property type="entry name" value="DNA BINDING PROTEIN-LIKE"/>
    <property type="match status" value="1"/>
</dbReference>
<dbReference type="Proteomes" id="UP000811609">
    <property type="component" value="Chromosome 10"/>
</dbReference>
<dbReference type="InterPro" id="IPR025476">
    <property type="entry name" value="Helitron_helicase-like"/>
</dbReference>
<evidence type="ECO:0000313" key="2">
    <source>
        <dbReference type="EMBL" id="KAG6639045.1"/>
    </source>
</evidence>
<comment type="caution">
    <text evidence="2">The sequence shown here is derived from an EMBL/GenBank/DDBJ whole genome shotgun (WGS) entry which is preliminary data.</text>
</comment>
<proteinExistence type="predicted"/>
<protein>
    <recommendedName>
        <fullName evidence="1">Helitron helicase-like domain-containing protein</fullName>
    </recommendedName>
</protein>
<sequence>MNPSIIAQLIDILHINPYSLFFRSLGDLSNLKNQVIHIRSDVGLDQRVFNVPTSSQVAAIWVENEDADQLRGRDIYVFSHSGGSHIVQYYFGCYDPLQYPLLFPLGDTGWHQGIQWVNRGSTLTSNETTRSIDPHQSISAKELLRREHRALNRRRKDPIVSCREYYCYKLQIRENVRSILLLSGRLLQQFVVDMYVKIETSKLDYFRSKQQHIRSELYQGILTFTS</sequence>
<evidence type="ECO:0000259" key="1">
    <source>
        <dbReference type="Pfam" id="PF14214"/>
    </source>
</evidence>
<keyword evidence="3" id="KW-1185">Reference proteome</keyword>
<dbReference type="EMBL" id="CM031818">
    <property type="protein sequence ID" value="KAG6639045.1"/>
    <property type="molecule type" value="Genomic_DNA"/>
</dbReference>